<comment type="caution">
    <text evidence="3">The sequence shown here is derived from an EMBL/GenBank/DDBJ whole genome shotgun (WGS) entry which is preliminary data.</text>
</comment>
<feature type="region of interest" description="Disordered" evidence="1">
    <location>
        <begin position="254"/>
        <end position="273"/>
    </location>
</feature>
<sequence>MNDSILFTGILFALSFILSVRLNRRRTEDSTHPLWSLILIQLCGSDIGRLQPTPQYRLYYSEEDITDLDPNKTISGCDVEVIPDFCILLHCAARDQQGTLKSILANTMPIKLPSHSRAIEITSSFVPLLVELKRPVSRNCMHIDQFMSGLGTMMNSAQFQAMDQYSEANCLFSIPNFRRQQEVVLIAAVGEWWSFRFVPRSGFVDTFDGEAYVLDRAEYLKKEQRNNPEAEEYKTKLMDPADIQGMEHYDVQAAQETAQQTKARHDQERNERQRRRVAQRTILHQDALNLQHFVDETQAKLDGIYGNNDINNYSRLRSACDKDWQDVWHLGKVDFMEPEVKEKSMLALNHRAEQWSGVMRLGSQTSDSYLNQIQEYFRQFVQDHPTVDVGSNANVSQSK</sequence>
<gene>
    <name evidence="3" type="ORF">C8R41DRAFT_915008</name>
</gene>
<evidence type="ECO:0000313" key="3">
    <source>
        <dbReference type="EMBL" id="KAJ4499740.1"/>
    </source>
</evidence>
<evidence type="ECO:0000313" key="4">
    <source>
        <dbReference type="Proteomes" id="UP001150217"/>
    </source>
</evidence>
<feature type="chain" id="PRO_5047364543" evidence="2">
    <location>
        <begin position="20"/>
        <end position="399"/>
    </location>
</feature>
<evidence type="ECO:0000256" key="2">
    <source>
        <dbReference type="SAM" id="SignalP"/>
    </source>
</evidence>
<organism evidence="3 4">
    <name type="scientific">Lentinula lateritia</name>
    <dbReference type="NCBI Taxonomy" id="40482"/>
    <lineage>
        <taxon>Eukaryota</taxon>
        <taxon>Fungi</taxon>
        <taxon>Dikarya</taxon>
        <taxon>Basidiomycota</taxon>
        <taxon>Agaricomycotina</taxon>
        <taxon>Agaricomycetes</taxon>
        <taxon>Agaricomycetidae</taxon>
        <taxon>Agaricales</taxon>
        <taxon>Marasmiineae</taxon>
        <taxon>Omphalotaceae</taxon>
        <taxon>Lentinula</taxon>
    </lineage>
</organism>
<keyword evidence="2" id="KW-0732">Signal</keyword>
<evidence type="ECO:0000256" key="1">
    <source>
        <dbReference type="SAM" id="MobiDB-lite"/>
    </source>
</evidence>
<accession>A0ABQ8VW50</accession>
<name>A0ABQ8VW50_9AGAR</name>
<protein>
    <submittedName>
        <fullName evidence="3">Uncharacterized protein</fullName>
    </submittedName>
</protein>
<keyword evidence="4" id="KW-1185">Reference proteome</keyword>
<dbReference type="Proteomes" id="UP001150217">
    <property type="component" value="Unassembled WGS sequence"/>
</dbReference>
<feature type="signal peptide" evidence="2">
    <location>
        <begin position="1"/>
        <end position="19"/>
    </location>
</feature>
<dbReference type="EMBL" id="JANVFT010000009">
    <property type="protein sequence ID" value="KAJ4499740.1"/>
    <property type="molecule type" value="Genomic_DNA"/>
</dbReference>
<reference evidence="3" key="1">
    <citation type="submission" date="2022-08" db="EMBL/GenBank/DDBJ databases">
        <title>A Global Phylogenomic Analysis of the Shiitake Genus Lentinula.</title>
        <authorList>
            <consortium name="DOE Joint Genome Institute"/>
            <person name="Sierra-Patev S."/>
            <person name="Min B."/>
            <person name="Naranjo-Ortiz M."/>
            <person name="Looney B."/>
            <person name="Konkel Z."/>
            <person name="Slot J.C."/>
            <person name="Sakamoto Y."/>
            <person name="Steenwyk J.L."/>
            <person name="Rokas A."/>
            <person name="Carro J."/>
            <person name="Camarero S."/>
            <person name="Ferreira P."/>
            <person name="Molpeceres G."/>
            <person name="Ruiz-Duenas F.J."/>
            <person name="Serrano A."/>
            <person name="Henrissat B."/>
            <person name="Drula E."/>
            <person name="Hughes K.W."/>
            <person name="Mata J.L."/>
            <person name="Ishikawa N.K."/>
            <person name="Vargas-Isla R."/>
            <person name="Ushijima S."/>
            <person name="Smith C.A."/>
            <person name="Ahrendt S."/>
            <person name="Andreopoulos W."/>
            <person name="He G."/>
            <person name="Labutti K."/>
            <person name="Lipzen A."/>
            <person name="Ng V."/>
            <person name="Riley R."/>
            <person name="Sandor L."/>
            <person name="Barry K."/>
            <person name="Martinez A.T."/>
            <person name="Xiao Y."/>
            <person name="Gibbons J.G."/>
            <person name="Terashima K."/>
            <person name="Grigoriev I.V."/>
            <person name="Hibbett D.S."/>
        </authorList>
    </citation>
    <scope>NUCLEOTIDE SEQUENCE</scope>
    <source>
        <strain evidence="3">RHP3577 ss4</strain>
    </source>
</reference>
<proteinExistence type="predicted"/>